<reference evidence="2 3" key="1">
    <citation type="submission" date="2019-06" db="EMBL/GenBank/DDBJ databases">
        <title>Persicimonas caeni gen. nov., sp. nov., a predatory bacterium isolated from solar saltern.</title>
        <authorList>
            <person name="Wang S."/>
        </authorList>
    </citation>
    <scope>NUCLEOTIDE SEQUENCE [LARGE SCALE GENOMIC DNA]</scope>
    <source>
        <strain evidence="2 3">YN101</strain>
    </source>
</reference>
<organism evidence="2 3">
    <name type="scientific">Persicimonas caeni</name>
    <dbReference type="NCBI Taxonomy" id="2292766"/>
    <lineage>
        <taxon>Bacteria</taxon>
        <taxon>Deltaproteobacteria</taxon>
        <taxon>Bradymonadales</taxon>
        <taxon>Bradymonadaceae</taxon>
        <taxon>Persicimonas</taxon>
    </lineage>
</organism>
<dbReference type="EMBL" id="CP041186">
    <property type="protein sequence ID" value="QDG49579.1"/>
    <property type="molecule type" value="Genomic_DNA"/>
</dbReference>
<dbReference type="AlphaFoldDB" id="A0A4Y6PMY0"/>
<accession>A0A4Y6PMY0</accession>
<evidence type="ECO:0000313" key="2">
    <source>
        <dbReference type="EMBL" id="QDG49579.1"/>
    </source>
</evidence>
<evidence type="ECO:0000256" key="1">
    <source>
        <dbReference type="SAM" id="SignalP"/>
    </source>
</evidence>
<keyword evidence="3" id="KW-1185">Reference proteome</keyword>
<evidence type="ECO:0000313" key="3">
    <source>
        <dbReference type="Proteomes" id="UP000315995"/>
    </source>
</evidence>
<feature type="signal peptide" evidence="1">
    <location>
        <begin position="1"/>
        <end position="22"/>
    </location>
</feature>
<accession>A0A5B8XYV0</accession>
<proteinExistence type="predicted"/>
<sequence>MKLRSLILLVILLLAVPSAASAEVPGYFPVQAYLTDSSGVPIDGDVDLEFNIYDAATGGAVLFSETQTVQANAGAFTAYLGTNSELDLSLFSDSQDLFLGVTVNNGDELTPRQRLATVPFAARAMSAASADDAKTLDGRPATDFEPITYTAAAPLEIDANNQVSITTTCATDSILKWTGSAWECTPDAQLTATGAIELNGSTIGLVTCPNGQVLKSDGTNMACAEDADTTYTAGNGLSLAGGAFAVDYTSTQRRVSGACNGTNGQDYITGILADGTVVCGTDSDSGGDITAVNAGDGLAGGAASGAASLRVAAGGIASSMLQDGAVTSAKLASGAVTSAKIATGSVTNTKLGAGAVTSAKISDGTITGSDMAAGTVGSRELATGGVTNSKLANDAVTSAKISDGAITNADISSTASIDASKINFGSSGTTTTTTFGTFRPVAICPVGGNDGPPCNGAQPGTFCEADNSELDGTLDNCSAFDWYFRTN</sequence>
<protein>
    <submittedName>
        <fullName evidence="2">Uncharacterized protein</fullName>
    </submittedName>
</protein>
<feature type="chain" id="PRO_5030106084" evidence="1">
    <location>
        <begin position="23"/>
        <end position="487"/>
    </location>
</feature>
<dbReference type="Proteomes" id="UP000315995">
    <property type="component" value="Chromosome"/>
</dbReference>
<dbReference type="OrthoDB" id="5489885at2"/>
<dbReference type="RefSeq" id="WP_141196076.1">
    <property type="nucleotide sequence ID" value="NZ_CP041186.1"/>
</dbReference>
<keyword evidence="1" id="KW-0732">Signal</keyword>
<name>A0A4Y6PMY0_PERCE</name>
<gene>
    <name evidence="2" type="ORF">FIV42_02135</name>
</gene>